<feature type="domain" description="Zn(2)-C6 fungal-type" evidence="3">
    <location>
        <begin position="14"/>
        <end position="46"/>
    </location>
</feature>
<dbReference type="InterPro" id="IPR021858">
    <property type="entry name" value="Fun_TF"/>
</dbReference>
<dbReference type="OrthoDB" id="4137815at2759"/>
<accession>A0A6A5VDU0</accession>
<gene>
    <name evidence="4" type="ORF">BU23DRAFT_531300</name>
</gene>
<dbReference type="GO" id="GO:0005634">
    <property type="term" value="C:nucleus"/>
    <property type="evidence" value="ECO:0007669"/>
    <property type="project" value="UniProtKB-SubCell"/>
</dbReference>
<dbReference type="InterPro" id="IPR001138">
    <property type="entry name" value="Zn2Cys6_DnaBD"/>
</dbReference>
<evidence type="ECO:0000259" key="3">
    <source>
        <dbReference type="PROSITE" id="PS50048"/>
    </source>
</evidence>
<dbReference type="AlphaFoldDB" id="A0A6A5VDU0"/>
<dbReference type="InterPro" id="IPR036864">
    <property type="entry name" value="Zn2-C6_fun-type_DNA-bd_sf"/>
</dbReference>
<dbReference type="Gene3D" id="4.10.240.10">
    <property type="entry name" value="Zn(2)-C6 fungal-type DNA-binding domain"/>
    <property type="match status" value="1"/>
</dbReference>
<evidence type="ECO:0000256" key="2">
    <source>
        <dbReference type="ARBA" id="ARBA00023242"/>
    </source>
</evidence>
<proteinExistence type="predicted"/>
<sequence>MPTPTTQDRGLRIACDRCYRLKERCVRASPTSSCGRCSRLDQSCLTIRSPRPNGRQRLHRGRSLSQKIPNQSRHIAAGSWLQKAQDLNVDEKQLLIFFLSDDQNLQFPVVSPRYQGAEKDAFSNALLDAWSPLKDAYLAYASRSTPPSLDKNSPLRYLAAAMAALRTLPITSPKDAELCLTLGFTLALSVYGAVGVGVSAICRYCLNATQPFLSPTTINPSTSSRISVLVLLETMDCLVFRRTPTLCLQPHAPHGIDRHLGLCVPLLPYYHDICVISNSLATTTDAAHVALLHQQLEEIQMCIEKWQPLENHDQEAGFPHSFSGVEVLLLLAQARVYRLAALLFIHRLRHRFGSQDSRATTLSREIILELSLTSRIENRSVSFVALPFIVAAVEVCGAAEREEVLRSVDMYVDQLTPIVQKVTKTFLARVWHERDTHPNCSWFESVHKPCVLLDSIDATFAGHSFTI</sequence>
<dbReference type="PANTHER" id="PTHR37534">
    <property type="entry name" value="TRANSCRIPTIONAL ACTIVATOR PROTEIN UGA3"/>
    <property type="match status" value="1"/>
</dbReference>
<comment type="subcellular location">
    <subcellularLocation>
        <location evidence="1">Nucleus</location>
    </subcellularLocation>
</comment>
<dbReference type="PROSITE" id="PS50048">
    <property type="entry name" value="ZN2_CY6_FUNGAL_2"/>
    <property type="match status" value="1"/>
</dbReference>
<keyword evidence="2" id="KW-0539">Nucleus</keyword>
<dbReference type="GO" id="GO:0008270">
    <property type="term" value="F:zinc ion binding"/>
    <property type="evidence" value="ECO:0007669"/>
    <property type="project" value="InterPro"/>
</dbReference>
<evidence type="ECO:0000313" key="5">
    <source>
        <dbReference type="Proteomes" id="UP000800036"/>
    </source>
</evidence>
<dbReference type="GO" id="GO:0000981">
    <property type="term" value="F:DNA-binding transcription factor activity, RNA polymerase II-specific"/>
    <property type="evidence" value="ECO:0007669"/>
    <property type="project" value="InterPro"/>
</dbReference>
<dbReference type="Proteomes" id="UP000800036">
    <property type="component" value="Unassembled WGS sequence"/>
</dbReference>
<dbReference type="EMBL" id="ML976673">
    <property type="protein sequence ID" value="KAF1974860.1"/>
    <property type="molecule type" value="Genomic_DNA"/>
</dbReference>
<dbReference type="PANTHER" id="PTHR37534:SF46">
    <property type="entry name" value="ZN(II)2CYS6 TRANSCRIPTION FACTOR (EUROFUNG)"/>
    <property type="match status" value="1"/>
</dbReference>
<dbReference type="SUPFAM" id="SSF57701">
    <property type="entry name" value="Zn2/Cys6 DNA-binding domain"/>
    <property type="match status" value="1"/>
</dbReference>
<evidence type="ECO:0000313" key="4">
    <source>
        <dbReference type="EMBL" id="KAF1974860.1"/>
    </source>
</evidence>
<protein>
    <recommendedName>
        <fullName evidence="3">Zn(2)-C6 fungal-type domain-containing protein</fullName>
    </recommendedName>
</protein>
<reference evidence="4" key="1">
    <citation type="journal article" date="2020" name="Stud. Mycol.">
        <title>101 Dothideomycetes genomes: a test case for predicting lifestyles and emergence of pathogens.</title>
        <authorList>
            <person name="Haridas S."/>
            <person name="Albert R."/>
            <person name="Binder M."/>
            <person name="Bloem J."/>
            <person name="Labutti K."/>
            <person name="Salamov A."/>
            <person name="Andreopoulos B."/>
            <person name="Baker S."/>
            <person name="Barry K."/>
            <person name="Bills G."/>
            <person name="Bluhm B."/>
            <person name="Cannon C."/>
            <person name="Castanera R."/>
            <person name="Culley D."/>
            <person name="Daum C."/>
            <person name="Ezra D."/>
            <person name="Gonzalez J."/>
            <person name="Henrissat B."/>
            <person name="Kuo A."/>
            <person name="Liang C."/>
            <person name="Lipzen A."/>
            <person name="Lutzoni F."/>
            <person name="Magnuson J."/>
            <person name="Mondo S."/>
            <person name="Nolan M."/>
            <person name="Ohm R."/>
            <person name="Pangilinan J."/>
            <person name="Park H.-J."/>
            <person name="Ramirez L."/>
            <person name="Alfaro M."/>
            <person name="Sun H."/>
            <person name="Tritt A."/>
            <person name="Yoshinaga Y."/>
            <person name="Zwiers L.-H."/>
            <person name="Turgeon B."/>
            <person name="Goodwin S."/>
            <person name="Spatafora J."/>
            <person name="Crous P."/>
            <person name="Grigoriev I."/>
        </authorList>
    </citation>
    <scope>NUCLEOTIDE SEQUENCE</scope>
    <source>
        <strain evidence="4">CBS 107.79</strain>
    </source>
</reference>
<evidence type="ECO:0000256" key="1">
    <source>
        <dbReference type="ARBA" id="ARBA00004123"/>
    </source>
</evidence>
<organism evidence="4 5">
    <name type="scientific">Bimuria novae-zelandiae CBS 107.79</name>
    <dbReference type="NCBI Taxonomy" id="1447943"/>
    <lineage>
        <taxon>Eukaryota</taxon>
        <taxon>Fungi</taxon>
        <taxon>Dikarya</taxon>
        <taxon>Ascomycota</taxon>
        <taxon>Pezizomycotina</taxon>
        <taxon>Dothideomycetes</taxon>
        <taxon>Pleosporomycetidae</taxon>
        <taxon>Pleosporales</taxon>
        <taxon>Massarineae</taxon>
        <taxon>Didymosphaeriaceae</taxon>
        <taxon>Bimuria</taxon>
    </lineage>
</organism>
<dbReference type="Pfam" id="PF11951">
    <property type="entry name" value="Fungal_trans_2"/>
    <property type="match status" value="1"/>
</dbReference>
<keyword evidence="5" id="KW-1185">Reference proteome</keyword>
<name>A0A6A5VDU0_9PLEO</name>